<accession>D8TI43</accession>
<keyword evidence="2" id="KW-1185">Reference proteome</keyword>
<name>D8TI43_VOLCA</name>
<reference evidence="1 2" key="1">
    <citation type="journal article" date="2010" name="Science">
        <title>Genomic analysis of organismal complexity in the multicellular green alga Volvox carteri.</title>
        <authorList>
            <person name="Prochnik S.E."/>
            <person name="Umen J."/>
            <person name="Nedelcu A.M."/>
            <person name="Hallmann A."/>
            <person name="Miller S.M."/>
            <person name="Nishii I."/>
            <person name="Ferris P."/>
            <person name="Kuo A."/>
            <person name="Mitros T."/>
            <person name="Fritz-Laylin L.K."/>
            <person name="Hellsten U."/>
            <person name="Chapman J."/>
            <person name="Simakov O."/>
            <person name="Rensing S.A."/>
            <person name="Terry A."/>
            <person name="Pangilinan J."/>
            <person name="Kapitonov V."/>
            <person name="Jurka J."/>
            <person name="Salamov A."/>
            <person name="Shapiro H."/>
            <person name="Schmutz J."/>
            <person name="Grimwood J."/>
            <person name="Lindquist E."/>
            <person name="Lucas S."/>
            <person name="Grigoriev I.V."/>
            <person name="Schmitt R."/>
            <person name="Kirk D."/>
            <person name="Rokhsar D.S."/>
        </authorList>
    </citation>
    <scope>NUCLEOTIDE SEQUENCE [LARGE SCALE GENOMIC DNA]</scope>
    <source>
        <strain evidence="2">f. Nagariensis / Eve</strain>
    </source>
</reference>
<dbReference type="GeneID" id="9625360"/>
<protein>
    <submittedName>
        <fullName evidence="1">Uncharacterized protein</fullName>
    </submittedName>
</protein>
<evidence type="ECO:0000313" key="1">
    <source>
        <dbReference type="EMBL" id="EFJ53174.1"/>
    </source>
</evidence>
<evidence type="ECO:0000313" key="2">
    <source>
        <dbReference type="Proteomes" id="UP000001058"/>
    </source>
</evidence>
<proteinExistence type="predicted"/>
<organism evidence="2">
    <name type="scientific">Volvox carteri f. nagariensis</name>
    <dbReference type="NCBI Taxonomy" id="3068"/>
    <lineage>
        <taxon>Eukaryota</taxon>
        <taxon>Viridiplantae</taxon>
        <taxon>Chlorophyta</taxon>
        <taxon>core chlorophytes</taxon>
        <taxon>Chlorophyceae</taxon>
        <taxon>CS clade</taxon>
        <taxon>Chlamydomonadales</taxon>
        <taxon>Volvocaceae</taxon>
        <taxon>Volvox</taxon>
    </lineage>
</organism>
<sequence length="119" mass="14374">MDEVWRRLMEGRTPPRRDLVPGDREGARLYEEFKDCLDQHKHHVFYAIGAVTIPWSYMTKVRLGPFVIGSIVGFLPDLLYANWRCDDKFRTFQQHCDQVQRILEQRRQQLQQQQQRQQE</sequence>
<dbReference type="AlphaFoldDB" id="D8TI43"/>
<dbReference type="OrthoDB" id="523286at2759"/>
<dbReference type="InParanoid" id="D8TI43"/>
<dbReference type="KEGG" id="vcn:VOLCADRAFT_115757"/>
<gene>
    <name evidence="1" type="ORF">VOLCADRAFT_115757</name>
</gene>
<dbReference type="Proteomes" id="UP000001058">
    <property type="component" value="Unassembled WGS sequence"/>
</dbReference>
<dbReference type="EMBL" id="GL378323">
    <property type="protein sequence ID" value="EFJ53174.1"/>
    <property type="molecule type" value="Genomic_DNA"/>
</dbReference>
<dbReference type="RefSeq" id="XP_002946179.1">
    <property type="nucleotide sequence ID" value="XM_002946133.1"/>
</dbReference>